<dbReference type="EMBL" id="BPLR01012787">
    <property type="protein sequence ID" value="GIY56632.1"/>
    <property type="molecule type" value="Genomic_DNA"/>
</dbReference>
<proteinExistence type="predicted"/>
<evidence type="ECO:0000313" key="2">
    <source>
        <dbReference type="Proteomes" id="UP001054945"/>
    </source>
</evidence>
<organism evidence="1 2">
    <name type="scientific">Caerostris extrusa</name>
    <name type="common">Bark spider</name>
    <name type="synonym">Caerostris bankana</name>
    <dbReference type="NCBI Taxonomy" id="172846"/>
    <lineage>
        <taxon>Eukaryota</taxon>
        <taxon>Metazoa</taxon>
        <taxon>Ecdysozoa</taxon>
        <taxon>Arthropoda</taxon>
        <taxon>Chelicerata</taxon>
        <taxon>Arachnida</taxon>
        <taxon>Araneae</taxon>
        <taxon>Araneomorphae</taxon>
        <taxon>Entelegynae</taxon>
        <taxon>Araneoidea</taxon>
        <taxon>Araneidae</taxon>
        <taxon>Caerostris</taxon>
    </lineage>
</organism>
<comment type="caution">
    <text evidence="1">The sequence shown here is derived from an EMBL/GenBank/DDBJ whole genome shotgun (WGS) entry which is preliminary data.</text>
</comment>
<sequence>MLESGSLVSGGSVLAPLCVLRWWRSCICTLKSGSLVSVVGVWIKEPDTDFVEGLPESYENVNLIILDDLQDRLTEKISELFRVVSHYRNISVTLLLQNVFPKCKAMGDISLNSHYIILFKNSRDMSQINCSACRLYPLNSRFMSDAYIKATSRPYVYLVVDLHPRMDEEHRLRESLFPDMYGVHWIYRSD</sequence>
<dbReference type="AlphaFoldDB" id="A0AAV4UFP5"/>
<dbReference type="Proteomes" id="UP001054945">
    <property type="component" value="Unassembled WGS sequence"/>
</dbReference>
<gene>
    <name evidence="1" type="primary">AVEN_66926_1</name>
    <name evidence="1" type="ORF">CEXT_247941</name>
</gene>
<name>A0AAV4UFP5_CAEEX</name>
<accession>A0AAV4UFP5</accession>
<evidence type="ECO:0000313" key="1">
    <source>
        <dbReference type="EMBL" id="GIY56632.1"/>
    </source>
</evidence>
<reference evidence="1 2" key="1">
    <citation type="submission" date="2021-06" db="EMBL/GenBank/DDBJ databases">
        <title>Caerostris extrusa draft genome.</title>
        <authorList>
            <person name="Kono N."/>
            <person name="Arakawa K."/>
        </authorList>
    </citation>
    <scope>NUCLEOTIDE SEQUENCE [LARGE SCALE GENOMIC DNA]</scope>
</reference>
<protein>
    <submittedName>
        <fullName evidence="1">Uncharacterized protein</fullName>
    </submittedName>
</protein>
<keyword evidence="2" id="KW-1185">Reference proteome</keyword>